<organism evidence="2 3">
    <name type="scientific">Melanomma pulvis-pyrius CBS 109.77</name>
    <dbReference type="NCBI Taxonomy" id="1314802"/>
    <lineage>
        <taxon>Eukaryota</taxon>
        <taxon>Fungi</taxon>
        <taxon>Dikarya</taxon>
        <taxon>Ascomycota</taxon>
        <taxon>Pezizomycotina</taxon>
        <taxon>Dothideomycetes</taxon>
        <taxon>Pleosporomycetidae</taxon>
        <taxon>Pleosporales</taxon>
        <taxon>Melanommataceae</taxon>
        <taxon>Melanomma</taxon>
    </lineage>
</organism>
<feature type="region of interest" description="Disordered" evidence="1">
    <location>
        <begin position="143"/>
        <end position="164"/>
    </location>
</feature>
<feature type="non-terminal residue" evidence="2">
    <location>
        <position position="1"/>
    </location>
</feature>
<keyword evidence="3" id="KW-1185">Reference proteome</keyword>
<evidence type="ECO:0000256" key="1">
    <source>
        <dbReference type="SAM" id="MobiDB-lite"/>
    </source>
</evidence>
<dbReference type="AlphaFoldDB" id="A0A6A6XEM1"/>
<protein>
    <submittedName>
        <fullName evidence="2">Uncharacterized protein</fullName>
    </submittedName>
</protein>
<name>A0A6A6XEM1_9PLEO</name>
<dbReference type="Proteomes" id="UP000799757">
    <property type="component" value="Unassembled WGS sequence"/>
</dbReference>
<reference evidence="2" key="1">
    <citation type="journal article" date="2020" name="Stud. Mycol.">
        <title>101 Dothideomycetes genomes: a test case for predicting lifestyles and emergence of pathogens.</title>
        <authorList>
            <person name="Haridas S."/>
            <person name="Albert R."/>
            <person name="Binder M."/>
            <person name="Bloem J."/>
            <person name="Labutti K."/>
            <person name="Salamov A."/>
            <person name="Andreopoulos B."/>
            <person name="Baker S."/>
            <person name="Barry K."/>
            <person name="Bills G."/>
            <person name="Bluhm B."/>
            <person name="Cannon C."/>
            <person name="Castanera R."/>
            <person name="Culley D."/>
            <person name="Daum C."/>
            <person name="Ezra D."/>
            <person name="Gonzalez J."/>
            <person name="Henrissat B."/>
            <person name="Kuo A."/>
            <person name="Liang C."/>
            <person name="Lipzen A."/>
            <person name="Lutzoni F."/>
            <person name="Magnuson J."/>
            <person name="Mondo S."/>
            <person name="Nolan M."/>
            <person name="Ohm R."/>
            <person name="Pangilinan J."/>
            <person name="Park H.-J."/>
            <person name="Ramirez L."/>
            <person name="Alfaro M."/>
            <person name="Sun H."/>
            <person name="Tritt A."/>
            <person name="Yoshinaga Y."/>
            <person name="Zwiers L.-H."/>
            <person name="Turgeon B."/>
            <person name="Goodwin S."/>
            <person name="Spatafora J."/>
            <person name="Crous P."/>
            <person name="Grigoriev I."/>
        </authorList>
    </citation>
    <scope>NUCLEOTIDE SEQUENCE</scope>
    <source>
        <strain evidence="2">CBS 109.77</strain>
    </source>
</reference>
<evidence type="ECO:0000313" key="2">
    <source>
        <dbReference type="EMBL" id="KAF2794761.1"/>
    </source>
</evidence>
<accession>A0A6A6XEM1</accession>
<gene>
    <name evidence="2" type="ORF">K505DRAFT_383509</name>
</gene>
<evidence type="ECO:0000313" key="3">
    <source>
        <dbReference type="Proteomes" id="UP000799757"/>
    </source>
</evidence>
<dbReference type="EMBL" id="MU001880">
    <property type="protein sequence ID" value="KAF2794761.1"/>
    <property type="molecule type" value="Genomic_DNA"/>
</dbReference>
<feature type="region of interest" description="Disordered" evidence="1">
    <location>
        <begin position="59"/>
        <end position="91"/>
    </location>
</feature>
<proteinExistence type="predicted"/>
<sequence>MAISSTTPTWKASWDGHYASQRSARQVEADKFTASLAKMQEARRNKGIVDSRQVAKPASIAIDEMNNDSEPVKPSGKRSRAAVSEPVVEHAAGKKRKVQPLVFSTPWVFEPPRKLSFISYTASTSCSSTTVPVPALAPARRKLQPKSSKVGLDKRAPSRAPTLAATKPTKGTATKLAEGTIGKASKPGLKGRHMVFNARTRRIEPFGLEQQRGEKEERDRCCCCHRCRRY</sequence>